<accession>A0A564YMB3</accession>
<organism evidence="1 2">
    <name type="scientific">Hymenolepis diminuta</name>
    <name type="common">Rat tapeworm</name>
    <dbReference type="NCBI Taxonomy" id="6216"/>
    <lineage>
        <taxon>Eukaryota</taxon>
        <taxon>Metazoa</taxon>
        <taxon>Spiralia</taxon>
        <taxon>Lophotrochozoa</taxon>
        <taxon>Platyhelminthes</taxon>
        <taxon>Cestoda</taxon>
        <taxon>Eucestoda</taxon>
        <taxon>Cyclophyllidea</taxon>
        <taxon>Hymenolepididae</taxon>
        <taxon>Hymenolepis</taxon>
    </lineage>
</organism>
<evidence type="ECO:0000313" key="2">
    <source>
        <dbReference type="Proteomes" id="UP000321570"/>
    </source>
</evidence>
<sequence>MEQMNLSETDKEPEDYVMNIGNRDVCENRMARLPDETRIDILLWKFSQSDHDLYLAYLPPLSAKDLTFEGTVEKRLKCLNLVIRKVKDTYKYTEIVNRMCNAFSYGSLKEDLFRRFVFIHGLRSACHEGIRLKLLSLLDKNLDLMLHHLVDKYNNFRSLIADSNAVGSNETQACLER</sequence>
<evidence type="ECO:0000313" key="1">
    <source>
        <dbReference type="EMBL" id="VUZ48346.1"/>
    </source>
</evidence>
<keyword evidence="2" id="KW-1185">Reference proteome</keyword>
<dbReference type="AlphaFoldDB" id="A0A564YMB3"/>
<dbReference type="Proteomes" id="UP000321570">
    <property type="component" value="Unassembled WGS sequence"/>
</dbReference>
<dbReference type="EMBL" id="CABIJS010000288">
    <property type="protein sequence ID" value="VUZ48346.1"/>
    <property type="molecule type" value="Genomic_DNA"/>
</dbReference>
<reference evidence="1 2" key="1">
    <citation type="submission" date="2019-07" db="EMBL/GenBank/DDBJ databases">
        <authorList>
            <person name="Jastrzebski P J."/>
            <person name="Paukszto L."/>
            <person name="Jastrzebski P J."/>
        </authorList>
    </citation>
    <scope>NUCLEOTIDE SEQUENCE [LARGE SCALE GENOMIC DNA]</scope>
    <source>
        <strain evidence="1 2">WMS-il1</strain>
    </source>
</reference>
<name>A0A564YMB3_HYMDI</name>
<protein>
    <submittedName>
        <fullName evidence="1">Uncharacterized protein</fullName>
    </submittedName>
</protein>
<proteinExistence type="predicted"/>
<gene>
    <name evidence="1" type="ORF">WMSIL1_LOCUS7676</name>
</gene>